<dbReference type="InterPro" id="IPR027363">
    <property type="entry name" value="M1Pi_N"/>
</dbReference>
<dbReference type="NCBIfam" id="NF004326">
    <property type="entry name" value="PRK05720.1"/>
    <property type="match status" value="1"/>
</dbReference>
<name>A0A1F4T8N5_UNCSA</name>
<dbReference type="Gene3D" id="1.20.120.420">
    <property type="entry name" value="translation initiation factor eif-2b, domain 1"/>
    <property type="match status" value="1"/>
</dbReference>
<evidence type="ECO:0000256" key="2">
    <source>
        <dbReference type="ARBA" id="ARBA00052401"/>
    </source>
</evidence>
<feature type="active site" description="Proton donor" evidence="3">
    <location>
        <position position="230"/>
    </location>
</feature>
<dbReference type="UniPathway" id="UPA00904">
    <property type="reaction ID" value="UER00874"/>
</dbReference>
<comment type="catalytic activity">
    <reaction evidence="2 3">
        <text>5-(methylsulfanyl)-alpha-D-ribose 1-phosphate = 5-(methylsulfanyl)-D-ribulose 1-phosphate</text>
        <dbReference type="Rhea" id="RHEA:19989"/>
        <dbReference type="ChEBI" id="CHEBI:58533"/>
        <dbReference type="ChEBI" id="CHEBI:58548"/>
        <dbReference type="EC" id="5.3.1.23"/>
    </reaction>
</comment>
<reference evidence="4 5" key="1">
    <citation type="journal article" date="2016" name="Nat. Commun.">
        <title>Thousands of microbial genomes shed light on interconnected biogeochemical processes in an aquifer system.</title>
        <authorList>
            <person name="Anantharaman K."/>
            <person name="Brown C.T."/>
            <person name="Hug L.A."/>
            <person name="Sharon I."/>
            <person name="Castelle C.J."/>
            <person name="Probst A.J."/>
            <person name="Thomas B.C."/>
            <person name="Singh A."/>
            <person name="Wilkins M.J."/>
            <person name="Karaoz U."/>
            <person name="Brodie E.L."/>
            <person name="Williams K.H."/>
            <person name="Hubbard S.S."/>
            <person name="Banfield J.F."/>
        </authorList>
    </citation>
    <scope>NUCLEOTIDE SEQUENCE [LARGE SCALE GENOMIC DNA]</scope>
</reference>
<dbReference type="PANTHER" id="PTHR43475:SF1">
    <property type="entry name" value="METHYLTHIORIBOSE-1-PHOSPHATE ISOMERASE"/>
    <property type="match status" value="1"/>
</dbReference>
<keyword evidence="1 3" id="KW-0413">Isomerase</keyword>
<feature type="binding site" evidence="3">
    <location>
        <position position="189"/>
    </location>
    <ligand>
        <name>substrate</name>
    </ligand>
</feature>
<organism evidence="4 5">
    <name type="scientific">candidate division WOR-1 bacterium RIFOXYC12_FULL_54_18</name>
    <dbReference type="NCBI Taxonomy" id="1802584"/>
    <lineage>
        <taxon>Bacteria</taxon>
        <taxon>Bacillati</taxon>
        <taxon>Saganbacteria</taxon>
    </lineage>
</organism>
<dbReference type="NCBIfam" id="TIGR00512">
    <property type="entry name" value="salvage_mtnA"/>
    <property type="match status" value="1"/>
</dbReference>
<proteinExistence type="inferred from homology"/>
<evidence type="ECO:0000313" key="5">
    <source>
        <dbReference type="Proteomes" id="UP000178602"/>
    </source>
</evidence>
<comment type="caution">
    <text evidence="4">The sequence shown here is derived from an EMBL/GenBank/DDBJ whole genome shotgun (WGS) entry which is preliminary data.</text>
</comment>
<feature type="binding site" evidence="3">
    <location>
        <position position="89"/>
    </location>
    <ligand>
        <name>substrate</name>
    </ligand>
</feature>
<evidence type="ECO:0000313" key="4">
    <source>
        <dbReference type="EMBL" id="OGC28889.1"/>
    </source>
</evidence>
<accession>A0A1F4T8N5</accession>
<dbReference type="HAMAP" id="MF_01678">
    <property type="entry name" value="Salvage_MtnA"/>
    <property type="match status" value="1"/>
</dbReference>
<feature type="binding site" evidence="3">
    <location>
        <begin position="240"/>
        <end position="241"/>
    </location>
    <ligand>
        <name>substrate</name>
    </ligand>
</feature>
<dbReference type="Proteomes" id="UP000178602">
    <property type="component" value="Unassembled WGS sequence"/>
</dbReference>
<dbReference type="InterPro" id="IPR037171">
    <property type="entry name" value="NagB/RpiA_transferase-like"/>
</dbReference>
<keyword evidence="3" id="KW-0028">Amino-acid biosynthesis</keyword>
<dbReference type="GO" id="GO:0019509">
    <property type="term" value="P:L-methionine salvage from methylthioadenosine"/>
    <property type="evidence" value="ECO:0007669"/>
    <property type="project" value="UniProtKB-UniRule"/>
</dbReference>
<dbReference type="EMBL" id="MEUG01000001">
    <property type="protein sequence ID" value="OGC28889.1"/>
    <property type="molecule type" value="Genomic_DNA"/>
</dbReference>
<evidence type="ECO:0000256" key="3">
    <source>
        <dbReference type="HAMAP-Rule" id="MF_01678"/>
    </source>
</evidence>
<dbReference type="EC" id="5.3.1.23" evidence="3"/>
<keyword evidence="3" id="KW-0486">Methionine biosynthesis</keyword>
<comment type="function">
    <text evidence="3">Catalyzes the interconversion of methylthioribose-1-phosphate (MTR-1-P) into methylthioribulose-1-phosphate (MTRu-1-P).</text>
</comment>
<dbReference type="InterPro" id="IPR005251">
    <property type="entry name" value="IF-M1Pi"/>
</dbReference>
<dbReference type="Pfam" id="PF01008">
    <property type="entry name" value="IF-2B"/>
    <property type="match status" value="1"/>
</dbReference>
<dbReference type="FunFam" id="3.40.50.10470:FF:000006">
    <property type="entry name" value="Methylthioribose-1-phosphate isomerase"/>
    <property type="match status" value="1"/>
</dbReference>
<dbReference type="InterPro" id="IPR011559">
    <property type="entry name" value="Initiation_fac_2B_a/b/d"/>
</dbReference>
<comment type="pathway">
    <text evidence="3">Amino-acid biosynthesis; L-methionine biosynthesis via salvage pathway; L-methionine from S-methyl-5-thio-alpha-D-ribose 1-phosphate: step 1/6.</text>
</comment>
<dbReference type="GO" id="GO:0046523">
    <property type="term" value="F:S-methyl-5-thioribose-1-phosphate isomerase activity"/>
    <property type="evidence" value="ECO:0007669"/>
    <property type="project" value="UniProtKB-UniRule"/>
</dbReference>
<comment type="similarity">
    <text evidence="3">Belongs to the EIF-2B alpha/beta/delta subunits family. MtnA subfamily.</text>
</comment>
<evidence type="ECO:0000256" key="1">
    <source>
        <dbReference type="ARBA" id="ARBA00023235"/>
    </source>
</evidence>
<dbReference type="PANTHER" id="PTHR43475">
    <property type="entry name" value="METHYLTHIORIBOSE-1-PHOSPHATE ISOMERASE"/>
    <property type="match status" value="1"/>
</dbReference>
<gene>
    <name evidence="3" type="primary">mtnA</name>
    <name evidence="4" type="ORF">A3K49_02095</name>
</gene>
<dbReference type="AlphaFoldDB" id="A0A1F4T8N5"/>
<sequence length="344" mass="37185">MKVNGKHYRTVWLEGSTVHLIEQNLLPFDFKIHQAPRSRDTCHAIKTMIVRGAGAIGAAAGFAMAQVLLESPGDWTAIDRGKQAIEATRPTAQNLFFAVNRVYDAAKKGGEGAGVLEAQKIADEDAENCRLIGEHGAKLIKDGMTIETHCNAGWLAFVDHGSALSPIYAAHRAGKKVFVYADETRPRGQGARLTAWELQGEKVPHAIVPDNAGAYLMSLGKIDLMIVGADRIAQNGDTANKIGTLEKAICAKEYGVPFYIAAPTSTIDLKCHSGRDIPIEERSEDEVLYQTGPDEQGIQRRILVCSPGSKAINPAFDVTPARFITGIITEKGIIKPAEVGRLFS</sequence>
<dbReference type="InterPro" id="IPR000649">
    <property type="entry name" value="IF-2B-related"/>
</dbReference>
<feature type="binding site" evidence="3">
    <location>
        <begin position="51"/>
        <end position="53"/>
    </location>
    <ligand>
        <name>substrate</name>
    </ligand>
</feature>
<dbReference type="Gene3D" id="3.40.50.10470">
    <property type="entry name" value="Translation initiation factor eif-2b, domain 2"/>
    <property type="match status" value="1"/>
</dbReference>
<dbReference type="SUPFAM" id="SSF100950">
    <property type="entry name" value="NagB/RpiA/CoA transferase-like"/>
    <property type="match status" value="1"/>
</dbReference>
<feature type="site" description="Transition state stabilizer" evidence="3">
    <location>
        <position position="150"/>
    </location>
</feature>
<protein>
    <recommendedName>
        <fullName evidence="3">Methylthioribose-1-phosphate isomerase</fullName>
        <shortName evidence="3">M1Pi</shortName>
        <shortName evidence="3">MTR-1-P isomerase</shortName>
        <ecNumber evidence="3">5.3.1.23</ecNumber>
    </recommendedName>
    <alternativeName>
        <fullName evidence="3">S-methyl-5-thioribose-1-phosphate isomerase</fullName>
    </alternativeName>
</protein>
<dbReference type="NCBIfam" id="TIGR00524">
    <property type="entry name" value="eIF-2B_rel"/>
    <property type="match status" value="1"/>
</dbReference>
<dbReference type="InterPro" id="IPR042529">
    <property type="entry name" value="IF_2B-like_C"/>
</dbReference>